<accession>A0A1B9VSH2</accession>
<dbReference type="GO" id="GO:0019563">
    <property type="term" value="P:glycerol catabolic process"/>
    <property type="evidence" value="ECO:0007669"/>
    <property type="project" value="InterPro"/>
</dbReference>
<dbReference type="RefSeq" id="WP_004809145.1">
    <property type="nucleotide sequence ID" value="NZ_AP024308.1"/>
</dbReference>
<dbReference type="EC" id="2.7.1.121" evidence="3"/>
<reference evidence="8 9" key="1">
    <citation type="submission" date="2017-07" db="EMBL/GenBank/DDBJ databases">
        <authorList>
            <person name="Sun Z.S."/>
            <person name="Albrecht U."/>
            <person name="Echele G."/>
            <person name="Lee C.C."/>
        </authorList>
    </citation>
    <scope>NUCLEOTIDE SEQUENCE [LARGE SCALE GENOMIC DNA]</scope>
    <source>
        <strain evidence="8 9">P16-029</strain>
    </source>
</reference>
<evidence type="ECO:0000256" key="4">
    <source>
        <dbReference type="ARBA" id="ARBA00022679"/>
    </source>
</evidence>
<dbReference type="Gene3D" id="3.40.50.510">
    <property type="entry name" value="Phosphotransferase system, mannose-type IIA component"/>
    <property type="match status" value="1"/>
</dbReference>
<dbReference type="SUPFAM" id="SSF53062">
    <property type="entry name" value="PTS system fructose IIA component-like"/>
    <property type="match status" value="1"/>
</dbReference>
<dbReference type="GO" id="GO:0009401">
    <property type="term" value="P:phosphoenolpyruvate-dependent sugar phosphotransferase system"/>
    <property type="evidence" value="ECO:0007669"/>
    <property type="project" value="InterPro"/>
</dbReference>
<dbReference type="eggNOG" id="COG3412">
    <property type="taxonomic scope" value="Bacteria"/>
</dbReference>
<dbReference type="InterPro" id="IPR012844">
    <property type="entry name" value="DhaM_N"/>
</dbReference>
<evidence type="ECO:0000256" key="5">
    <source>
        <dbReference type="ARBA" id="ARBA00046577"/>
    </source>
</evidence>
<dbReference type="GO" id="GO:0047324">
    <property type="term" value="F:phosphoenolpyruvate-glycerone phosphotransferase activity"/>
    <property type="evidence" value="ECO:0007669"/>
    <property type="project" value="UniProtKB-EC"/>
</dbReference>
<reference evidence="7" key="2">
    <citation type="submission" date="2024-02" db="EMBL/GenBank/DDBJ databases">
        <title>Bacterial skin colonization with Propionibacterium avidum as a risk factor for Periprosthetic Joint Infections - a single-center prospective study.</title>
        <authorList>
            <person name="Achermann Y."/>
        </authorList>
    </citation>
    <scope>NUCLEOTIDE SEQUENCE</scope>
    <source>
        <strain evidence="7">PAVI-2017310195</strain>
    </source>
</reference>
<keyword evidence="8" id="KW-0418">Kinase</keyword>
<dbReference type="AlphaFoldDB" id="A0A1B9VSH2"/>
<evidence type="ECO:0000256" key="2">
    <source>
        <dbReference type="ARBA" id="ARBA00002788"/>
    </source>
</evidence>
<dbReference type="InterPro" id="IPR039643">
    <property type="entry name" value="DhaM"/>
</dbReference>
<dbReference type="Pfam" id="PF03610">
    <property type="entry name" value="EIIA-man"/>
    <property type="match status" value="1"/>
</dbReference>
<comment type="subunit">
    <text evidence="5">Homodimer. The dihydroxyacetone kinase complex is composed of a homodimer of DhaM, a homodimer of DhaK and the subunit DhaL.</text>
</comment>
<dbReference type="PANTHER" id="PTHR38594">
    <property type="entry name" value="PEP-DEPENDENT DIHYDROXYACETONE KINASE, PHOSPHORYL DONOR SUBUNIT DHAM"/>
    <property type="match status" value="1"/>
</dbReference>
<gene>
    <name evidence="7" type="primary">dhaM</name>
    <name evidence="8" type="ORF">CHT91_07720</name>
    <name evidence="7" type="ORF">V7F78_06185</name>
</gene>
<dbReference type="STRING" id="33010.BFS79_09585"/>
<dbReference type="Proteomes" id="UP001309299">
    <property type="component" value="Unassembled WGS sequence"/>
</dbReference>
<dbReference type="PROSITE" id="PS51096">
    <property type="entry name" value="PTS_EIIA_TYPE_4"/>
    <property type="match status" value="1"/>
</dbReference>
<evidence type="ECO:0000259" key="6">
    <source>
        <dbReference type="PROSITE" id="PS51096"/>
    </source>
</evidence>
<feature type="domain" description="PTS EIIA type-4" evidence="6">
    <location>
        <begin position="7"/>
        <end position="140"/>
    </location>
</feature>
<evidence type="ECO:0000313" key="7">
    <source>
        <dbReference type="EMBL" id="MEH1546607.1"/>
    </source>
</evidence>
<dbReference type="PANTHER" id="PTHR38594:SF1">
    <property type="entry name" value="PEP-DEPENDENT DIHYDROXYACETONE KINASE, PHOSPHORYL DONOR SUBUNIT DHAM"/>
    <property type="match status" value="1"/>
</dbReference>
<dbReference type="InterPro" id="IPR004701">
    <property type="entry name" value="PTS_EIIA_man-typ"/>
</dbReference>
<dbReference type="InterPro" id="IPR036662">
    <property type="entry name" value="PTS_EIIA_man-typ_sf"/>
</dbReference>
<dbReference type="EMBL" id="NOWI01000006">
    <property type="protein sequence ID" value="RFT43905.1"/>
    <property type="molecule type" value="Genomic_DNA"/>
</dbReference>
<dbReference type="Proteomes" id="UP000259211">
    <property type="component" value="Unassembled WGS sequence"/>
</dbReference>
<organism evidence="8 9">
    <name type="scientific">Cutibacterium avidum</name>
    <dbReference type="NCBI Taxonomy" id="33010"/>
    <lineage>
        <taxon>Bacteria</taxon>
        <taxon>Bacillati</taxon>
        <taxon>Actinomycetota</taxon>
        <taxon>Actinomycetes</taxon>
        <taxon>Propionibacteriales</taxon>
        <taxon>Propionibacteriaceae</taxon>
        <taxon>Cutibacterium</taxon>
    </lineage>
</organism>
<protein>
    <recommendedName>
        <fullName evidence="3">phosphoenolpyruvate--glycerone phosphotransferase</fullName>
        <ecNumber evidence="3">2.7.1.121</ecNumber>
    </recommendedName>
</protein>
<evidence type="ECO:0000256" key="1">
    <source>
        <dbReference type="ARBA" id="ARBA00001113"/>
    </source>
</evidence>
<keyword evidence="4 7" id="KW-0808">Transferase</keyword>
<evidence type="ECO:0000256" key="3">
    <source>
        <dbReference type="ARBA" id="ARBA00012095"/>
    </source>
</evidence>
<evidence type="ECO:0000313" key="9">
    <source>
        <dbReference type="Proteomes" id="UP000259211"/>
    </source>
</evidence>
<evidence type="ECO:0000313" key="8">
    <source>
        <dbReference type="EMBL" id="RFT43905.1"/>
    </source>
</evidence>
<comment type="catalytic activity">
    <reaction evidence="1">
        <text>dihydroxyacetone + phosphoenolpyruvate = dihydroxyacetone phosphate + pyruvate</text>
        <dbReference type="Rhea" id="RHEA:18381"/>
        <dbReference type="ChEBI" id="CHEBI:15361"/>
        <dbReference type="ChEBI" id="CHEBI:16016"/>
        <dbReference type="ChEBI" id="CHEBI:57642"/>
        <dbReference type="ChEBI" id="CHEBI:58702"/>
        <dbReference type="EC" id="2.7.1.121"/>
    </reaction>
</comment>
<comment type="caution">
    <text evidence="8">The sequence shown here is derived from an EMBL/GenBank/DDBJ whole genome shotgun (WGS) entry which is preliminary data.</text>
</comment>
<dbReference type="GO" id="GO:0016020">
    <property type="term" value="C:membrane"/>
    <property type="evidence" value="ECO:0007669"/>
    <property type="project" value="InterPro"/>
</dbReference>
<name>A0A1B9VSH2_9ACTN</name>
<proteinExistence type="predicted"/>
<dbReference type="OrthoDB" id="350754at2"/>
<dbReference type="NCBIfam" id="TIGR02364">
    <property type="entry name" value="dha_pts"/>
    <property type="match status" value="1"/>
</dbReference>
<dbReference type="EMBL" id="JBAKUA010000007">
    <property type="protein sequence ID" value="MEH1546607.1"/>
    <property type="molecule type" value="Genomic_DNA"/>
</dbReference>
<sequence>MSESNQGVGIVIVSHSRPLGRAAADLASQMLPGPDTPPIEVAAGLDDTTLGTDAAAVSAAIEKIGSCDGILVLVDLGSAILSAEMALEFLDPEIASKVKISTAPLVEGAVVAAVMASTGAELEVVAAEAEKALEPKISQISND</sequence>
<comment type="function">
    <text evidence="2">Component of the dihydroxyacetone kinase complex, which is responsible for the phosphoenolpyruvate (PEP)-dependent phosphorylation of dihydroxyacetone. DhaM serves as the phosphoryl donor. Is phosphorylated by phosphoenolpyruvate in an EI- and HPr-dependent reaction, and a phosphorelay system on histidine residues finally leads to phosphoryl transfer to DhaL and dihydroxyacetone.</text>
</comment>